<proteinExistence type="inferred from homology"/>
<dbReference type="InterPro" id="IPR000276">
    <property type="entry name" value="GPCR_Rhodpsn"/>
</dbReference>
<dbReference type="RefSeq" id="XP_038071495.1">
    <property type="nucleotide sequence ID" value="XM_038215567.1"/>
</dbReference>
<organism evidence="14 15">
    <name type="scientific">Patiria miniata</name>
    <name type="common">Bat star</name>
    <name type="synonym">Asterina miniata</name>
    <dbReference type="NCBI Taxonomy" id="46514"/>
    <lineage>
        <taxon>Eukaryota</taxon>
        <taxon>Metazoa</taxon>
        <taxon>Echinodermata</taxon>
        <taxon>Eleutherozoa</taxon>
        <taxon>Asterozoa</taxon>
        <taxon>Asteroidea</taxon>
        <taxon>Valvatacea</taxon>
        <taxon>Valvatida</taxon>
        <taxon>Asterinidae</taxon>
        <taxon>Patiria</taxon>
    </lineage>
</organism>
<reference evidence="14" key="1">
    <citation type="submission" date="2022-11" db="UniProtKB">
        <authorList>
            <consortium name="EnsemblMetazoa"/>
        </authorList>
    </citation>
    <scope>IDENTIFICATION</scope>
</reference>
<keyword evidence="4 12" id="KW-1133">Transmembrane helix</keyword>
<feature type="transmembrane region" description="Helical" evidence="12">
    <location>
        <begin position="127"/>
        <end position="145"/>
    </location>
</feature>
<sequence>MMSHVDDVTYWWQEGNITTAVGDTGGTTPMGFLGNDTGYDHVIVFLNVTQVLFPGAYFLLAFVGLIGNTAVLFIIVRHPDMQTVTNYFIANLAITDIFTLIICLLPTALCGAGILPMGPAVCKAINYIQYVTVQATCCTLTAMSVDRYNLIVHAVRSRKSRTTTKVLVVNASIWAASFLIHCPIAIFSRITHHSMCETVFSSILAERVFHTFATLTMYLLPLSINLMCYISILLQVWTRTARGTESAHAQERSVRRKRKITRMVFVVVLLFAICWAPAQVLRMWQTFDYGNYNRLRFEHYPLMVSIEFVALCLAYSNSCVNPFVYAFTTTSFKKYFKKVFRPCCRFTDGRARTTSTTGPSTSRVSKVITREESSV</sequence>
<evidence type="ECO:0000256" key="1">
    <source>
        <dbReference type="ARBA" id="ARBA00004651"/>
    </source>
</evidence>
<evidence type="ECO:0000256" key="10">
    <source>
        <dbReference type="ARBA" id="ARBA00023224"/>
    </source>
</evidence>
<dbReference type="Pfam" id="PF00001">
    <property type="entry name" value="7tm_1"/>
    <property type="match status" value="1"/>
</dbReference>
<dbReference type="PROSITE" id="PS00237">
    <property type="entry name" value="G_PROTEIN_RECEP_F1_1"/>
    <property type="match status" value="1"/>
</dbReference>
<keyword evidence="8 11" id="KW-0675">Receptor</keyword>
<evidence type="ECO:0000256" key="6">
    <source>
        <dbReference type="ARBA" id="ARBA00023136"/>
    </source>
</evidence>
<evidence type="ECO:0000256" key="9">
    <source>
        <dbReference type="ARBA" id="ARBA00023180"/>
    </source>
</evidence>
<dbReference type="Proteomes" id="UP000887568">
    <property type="component" value="Unplaced"/>
</dbReference>
<dbReference type="EnsemblMetazoa" id="XM_038215567.1">
    <property type="protein sequence ID" value="XP_038071495.1"/>
    <property type="gene ID" value="LOC119740301"/>
</dbReference>
<dbReference type="AlphaFoldDB" id="A0A914B6Q6"/>
<feature type="domain" description="G-protein coupled receptors family 1 profile" evidence="13">
    <location>
        <begin position="67"/>
        <end position="325"/>
    </location>
</feature>
<feature type="transmembrane region" description="Helical" evidence="12">
    <location>
        <begin position="56"/>
        <end position="76"/>
    </location>
</feature>
<keyword evidence="5 11" id="KW-0297">G-protein coupled receptor</keyword>
<evidence type="ECO:0000256" key="3">
    <source>
        <dbReference type="ARBA" id="ARBA00022692"/>
    </source>
</evidence>
<feature type="transmembrane region" description="Helical" evidence="12">
    <location>
        <begin position="166"/>
        <end position="188"/>
    </location>
</feature>
<evidence type="ECO:0000256" key="7">
    <source>
        <dbReference type="ARBA" id="ARBA00023157"/>
    </source>
</evidence>
<comment type="subcellular location">
    <subcellularLocation>
        <location evidence="1">Cell membrane</location>
        <topology evidence="1">Multi-pass membrane protein</topology>
    </subcellularLocation>
</comment>
<dbReference type="PROSITE" id="PS50262">
    <property type="entry name" value="G_PROTEIN_RECEP_F1_2"/>
    <property type="match status" value="1"/>
</dbReference>
<feature type="transmembrane region" description="Helical" evidence="12">
    <location>
        <begin position="260"/>
        <end position="280"/>
    </location>
</feature>
<dbReference type="SUPFAM" id="SSF81321">
    <property type="entry name" value="Family A G protein-coupled receptor-like"/>
    <property type="match status" value="1"/>
</dbReference>
<evidence type="ECO:0000256" key="4">
    <source>
        <dbReference type="ARBA" id="ARBA00022989"/>
    </source>
</evidence>
<evidence type="ECO:0000259" key="13">
    <source>
        <dbReference type="PROSITE" id="PS50262"/>
    </source>
</evidence>
<feature type="transmembrane region" description="Helical" evidence="12">
    <location>
        <begin position="88"/>
        <end position="115"/>
    </location>
</feature>
<dbReference type="OMA" id="ITRMVFV"/>
<evidence type="ECO:0000256" key="8">
    <source>
        <dbReference type="ARBA" id="ARBA00023170"/>
    </source>
</evidence>
<accession>A0A914B6Q6</accession>
<evidence type="ECO:0000256" key="11">
    <source>
        <dbReference type="RuleBase" id="RU000688"/>
    </source>
</evidence>
<keyword evidence="6 12" id="KW-0472">Membrane</keyword>
<evidence type="ECO:0000313" key="14">
    <source>
        <dbReference type="EnsemblMetazoa" id="XP_038071495.1"/>
    </source>
</evidence>
<dbReference type="SMART" id="SM01381">
    <property type="entry name" value="7TM_GPCR_Srsx"/>
    <property type="match status" value="1"/>
</dbReference>
<evidence type="ECO:0000313" key="15">
    <source>
        <dbReference type="Proteomes" id="UP000887568"/>
    </source>
</evidence>
<evidence type="ECO:0000256" key="5">
    <source>
        <dbReference type="ARBA" id="ARBA00023040"/>
    </source>
</evidence>
<dbReference type="PANTHER" id="PTHR45695">
    <property type="entry name" value="LEUCOKININ RECEPTOR-RELATED"/>
    <property type="match status" value="1"/>
</dbReference>
<feature type="transmembrane region" description="Helical" evidence="12">
    <location>
        <begin position="208"/>
        <end position="234"/>
    </location>
</feature>
<dbReference type="GO" id="GO:0004930">
    <property type="term" value="F:G protein-coupled receptor activity"/>
    <property type="evidence" value="ECO:0007669"/>
    <property type="project" value="UniProtKB-KW"/>
</dbReference>
<dbReference type="PANTHER" id="PTHR45695:SF23">
    <property type="entry name" value="GALANIN-LIKE G-PROTEIN COUPLED RECEPTOR NPR-9"/>
    <property type="match status" value="1"/>
</dbReference>
<protein>
    <recommendedName>
        <fullName evidence="13">G-protein coupled receptors family 1 profile domain-containing protein</fullName>
    </recommendedName>
</protein>
<keyword evidence="2" id="KW-1003">Cell membrane</keyword>
<keyword evidence="15" id="KW-1185">Reference proteome</keyword>
<keyword evidence="7" id="KW-1015">Disulfide bond</keyword>
<evidence type="ECO:0000256" key="2">
    <source>
        <dbReference type="ARBA" id="ARBA00022475"/>
    </source>
</evidence>
<keyword evidence="3 11" id="KW-0812">Transmembrane</keyword>
<dbReference type="GO" id="GO:0005886">
    <property type="term" value="C:plasma membrane"/>
    <property type="evidence" value="ECO:0007669"/>
    <property type="project" value="UniProtKB-SubCell"/>
</dbReference>
<keyword evidence="10 11" id="KW-0807">Transducer</keyword>
<dbReference type="Gene3D" id="1.20.1070.10">
    <property type="entry name" value="Rhodopsin 7-helix transmembrane proteins"/>
    <property type="match status" value="1"/>
</dbReference>
<comment type="similarity">
    <text evidence="11">Belongs to the G-protein coupled receptor 1 family.</text>
</comment>
<evidence type="ECO:0000256" key="12">
    <source>
        <dbReference type="SAM" id="Phobius"/>
    </source>
</evidence>
<dbReference type="PRINTS" id="PR00237">
    <property type="entry name" value="GPCRRHODOPSN"/>
</dbReference>
<keyword evidence="9" id="KW-0325">Glycoprotein</keyword>
<dbReference type="OrthoDB" id="9445642at2759"/>
<dbReference type="GeneID" id="119740301"/>
<name>A0A914B6Q6_PATMI</name>
<dbReference type="InterPro" id="IPR017452">
    <property type="entry name" value="GPCR_Rhodpsn_7TM"/>
</dbReference>
<feature type="transmembrane region" description="Helical" evidence="12">
    <location>
        <begin position="300"/>
        <end position="328"/>
    </location>
</feature>